<reference evidence="7" key="1">
    <citation type="journal article" date="2014" name="Int. J. Syst. Evol. Microbiol.">
        <title>Complete genome sequence of Corynebacterium casei LMG S-19264T (=DSM 44701T), isolated from a smear-ripened cheese.</title>
        <authorList>
            <consortium name="US DOE Joint Genome Institute (JGI-PGF)"/>
            <person name="Walter F."/>
            <person name="Albersmeier A."/>
            <person name="Kalinowski J."/>
            <person name="Ruckert C."/>
        </authorList>
    </citation>
    <scope>NUCLEOTIDE SEQUENCE</scope>
    <source>
        <strain evidence="7">CGMCC 4.7398</strain>
    </source>
</reference>
<dbReference type="PANTHER" id="PTHR42722:SF1">
    <property type="entry name" value="VALINE DEHYDROGENASE"/>
    <property type="match status" value="1"/>
</dbReference>
<comment type="similarity">
    <text evidence="1 5">Belongs to the Glu/Leu/Phe/Val dehydrogenases family.</text>
</comment>
<evidence type="ECO:0000313" key="7">
    <source>
        <dbReference type="EMBL" id="GHH64181.1"/>
    </source>
</evidence>
<dbReference type="Proteomes" id="UP000627369">
    <property type="component" value="Unassembled WGS sequence"/>
</dbReference>
<dbReference type="Gene3D" id="3.40.50.720">
    <property type="entry name" value="NAD(P)-binding Rossmann-like Domain"/>
    <property type="match status" value="1"/>
</dbReference>
<dbReference type="PANTHER" id="PTHR42722">
    <property type="entry name" value="LEUCINE DEHYDROGENASE"/>
    <property type="match status" value="1"/>
</dbReference>
<dbReference type="EMBL" id="BNAS01000001">
    <property type="protein sequence ID" value="GHH64181.1"/>
    <property type="molecule type" value="Genomic_DNA"/>
</dbReference>
<evidence type="ECO:0000256" key="5">
    <source>
        <dbReference type="RuleBase" id="RU004417"/>
    </source>
</evidence>
<evidence type="ECO:0000256" key="1">
    <source>
        <dbReference type="ARBA" id="ARBA00006382"/>
    </source>
</evidence>
<reference evidence="7" key="2">
    <citation type="submission" date="2020-09" db="EMBL/GenBank/DDBJ databases">
        <authorList>
            <person name="Sun Q."/>
            <person name="Zhou Y."/>
        </authorList>
    </citation>
    <scope>NUCLEOTIDE SEQUENCE</scope>
    <source>
        <strain evidence="7">CGMCC 4.7398</strain>
    </source>
</reference>
<evidence type="ECO:0000256" key="4">
    <source>
        <dbReference type="PIRSR" id="PIRSR000188-2"/>
    </source>
</evidence>
<keyword evidence="4" id="KW-0547">Nucleotide-binding</keyword>
<dbReference type="CDD" id="cd01075">
    <property type="entry name" value="NAD_bind_Leu_Phe_Val_DH"/>
    <property type="match status" value="1"/>
</dbReference>
<organism evidence="7 8">
    <name type="scientific">Promicromonospora soli</name>
    <dbReference type="NCBI Taxonomy" id="2035533"/>
    <lineage>
        <taxon>Bacteria</taxon>
        <taxon>Bacillati</taxon>
        <taxon>Actinomycetota</taxon>
        <taxon>Actinomycetes</taxon>
        <taxon>Micrococcales</taxon>
        <taxon>Promicromonosporaceae</taxon>
        <taxon>Promicromonospora</taxon>
    </lineage>
</organism>
<keyword evidence="8" id="KW-1185">Reference proteome</keyword>
<dbReference type="Gene3D" id="3.40.50.10860">
    <property type="entry name" value="Leucine Dehydrogenase, chain A, domain 1"/>
    <property type="match status" value="1"/>
</dbReference>
<dbReference type="SUPFAM" id="SSF51735">
    <property type="entry name" value="NAD(P)-binding Rossmann-fold domains"/>
    <property type="match status" value="1"/>
</dbReference>
<feature type="domain" description="Glutamate/phenylalanine/leucine/valine/L-tryptophan dehydrogenase C-terminal" evidence="6">
    <location>
        <begin position="200"/>
        <end position="402"/>
    </location>
</feature>
<evidence type="ECO:0000313" key="8">
    <source>
        <dbReference type="Proteomes" id="UP000627369"/>
    </source>
</evidence>
<gene>
    <name evidence="7" type="primary">ldh</name>
    <name evidence="7" type="ORF">GCM10017772_00140</name>
</gene>
<name>A0A919FG33_9MICO</name>
<dbReference type="PRINTS" id="PR00082">
    <property type="entry name" value="GLFDHDRGNASE"/>
</dbReference>
<evidence type="ECO:0000259" key="6">
    <source>
        <dbReference type="SMART" id="SM00839"/>
    </source>
</evidence>
<dbReference type="InterPro" id="IPR006097">
    <property type="entry name" value="Glu/Leu/Phe/Val/Trp_DH_dimer"/>
</dbReference>
<dbReference type="InterPro" id="IPR016211">
    <property type="entry name" value="Glu/Phe/Leu/Val/Trp_DH_bac/arc"/>
</dbReference>
<keyword evidence="2 5" id="KW-0560">Oxidoreductase</keyword>
<dbReference type="InterPro" id="IPR046346">
    <property type="entry name" value="Aminoacid_DH-like_N_sf"/>
</dbReference>
<dbReference type="PIRSF" id="PIRSF000188">
    <property type="entry name" value="Phe_leu_dh"/>
    <property type="match status" value="1"/>
</dbReference>
<dbReference type="InterPro" id="IPR006095">
    <property type="entry name" value="Glu/Leu/Phe/Val/Trp_DH"/>
</dbReference>
<dbReference type="AlphaFoldDB" id="A0A919FG33"/>
<dbReference type="InterPro" id="IPR006096">
    <property type="entry name" value="Glu/Leu/Phe/Val/Trp_DH_C"/>
</dbReference>
<dbReference type="RefSeq" id="WP_229872005.1">
    <property type="nucleotide sequence ID" value="NZ_BNAS01000001.1"/>
</dbReference>
<proteinExistence type="inferred from homology"/>
<dbReference type="GO" id="GO:0006520">
    <property type="term" value="P:amino acid metabolic process"/>
    <property type="evidence" value="ECO:0007669"/>
    <property type="project" value="InterPro"/>
</dbReference>
<dbReference type="Pfam" id="PF00208">
    <property type="entry name" value="ELFV_dehydrog"/>
    <property type="match status" value="2"/>
</dbReference>
<dbReference type="SMART" id="SM00839">
    <property type="entry name" value="ELFV_dehydrog"/>
    <property type="match status" value="1"/>
</dbReference>
<accession>A0A919FG33</accession>
<dbReference type="InterPro" id="IPR036291">
    <property type="entry name" value="NAD(P)-bd_dom_sf"/>
</dbReference>
<dbReference type="Pfam" id="PF02812">
    <property type="entry name" value="ELFV_dehydrog_N"/>
    <property type="match status" value="1"/>
</dbReference>
<comment type="caution">
    <text evidence="7">The sequence shown here is derived from an EMBL/GenBank/DDBJ whole genome shotgun (WGS) entry which is preliminary data.</text>
</comment>
<dbReference type="GO" id="GO:0000166">
    <property type="term" value="F:nucleotide binding"/>
    <property type="evidence" value="ECO:0007669"/>
    <property type="project" value="UniProtKB-KW"/>
</dbReference>
<protein>
    <submittedName>
        <fullName evidence="7">Leucine dehydrogenase</fullName>
    </submittedName>
</protein>
<evidence type="ECO:0000256" key="2">
    <source>
        <dbReference type="ARBA" id="ARBA00023002"/>
    </source>
</evidence>
<feature type="binding site" evidence="4">
    <location>
        <begin position="236"/>
        <end position="241"/>
    </location>
    <ligand>
        <name>NAD(+)</name>
        <dbReference type="ChEBI" id="CHEBI:57540"/>
    </ligand>
</feature>
<sequence length="402" mass="42159">MRTARAEAIEIRGGQPGIRQRSLQRSWDHLSGRKGTDIARWAEEYKVGPTPGVSGRCDDGRMTSTIFDRLRSGGFEQALFSHDAETGLRSLVVSHDTTLGPALGGVRMHPYEDETAALEDGLRLAQAMTLKAAAAGLDLGGGWSVIIGDPSRDKTEALLRAHGRFIATLGGRFIPVNDVGTTQADLKVIGNEASPVCADGDPSPMTALGVLEGIRACLRATGGDGSLQGVRVCIQGAGNVGAALARLLAAESAELLVSDTDARRADAVAQTVGARVIDPATAAVAECDVLAPCALGDVVNDRTLPELRCRIIAGGANNVLAGPEHAAALETRGILYAPDFCINAGGLIFLEERLLGHDNARAEHRVRQVGERVATVIEHARRSGASPTEAALALARARLRSR</sequence>
<dbReference type="SUPFAM" id="SSF53223">
    <property type="entry name" value="Aminoacid dehydrogenase-like, N-terminal domain"/>
    <property type="match status" value="1"/>
</dbReference>
<keyword evidence="3 4" id="KW-0520">NAD</keyword>
<evidence type="ECO:0000256" key="3">
    <source>
        <dbReference type="ARBA" id="ARBA00023027"/>
    </source>
</evidence>
<dbReference type="GO" id="GO:0016639">
    <property type="term" value="F:oxidoreductase activity, acting on the CH-NH2 group of donors, NAD or NADP as acceptor"/>
    <property type="evidence" value="ECO:0007669"/>
    <property type="project" value="InterPro"/>
</dbReference>